<sequence length="253" mass="27996">MARKRKATDNDYPVDGNYTLLKIVKQNGKLLDVKMAPHHAPFANLCAALTEGGLFVFDTDALGEGHFDLLSHLSCTAHSLEWLITPNGDDAIVMLRGKDLWLVSLACSQVLAKIEMGETDTMQVREGVICIQGPDGLRLFDCHGIKVVGDAPSETEDDTLYFHEHVPRLPEGQTLKVNAKITTVFNDDTLTLIGLQNGQVCILQDDKVTLLKHPRRQSPIIRLLSFAESRILVGDLEGTLWLYKKSNIPVVGR</sequence>
<gene>
    <name evidence="1" type="ORF">PSACC_03312</name>
</gene>
<evidence type="ECO:0000313" key="2">
    <source>
        <dbReference type="Proteomes" id="UP000240830"/>
    </source>
</evidence>
<evidence type="ECO:0000313" key="1">
    <source>
        <dbReference type="EMBL" id="PJF16879.1"/>
    </source>
</evidence>
<dbReference type="AlphaFoldDB" id="A0A2H9TGQ6"/>
<protein>
    <submittedName>
        <fullName evidence="1">Uncharacterized protein</fullName>
    </submittedName>
</protein>
<comment type="caution">
    <text evidence="1">The sequence shown here is derived from an EMBL/GenBank/DDBJ whole genome shotgun (WGS) entry which is preliminary data.</text>
</comment>
<dbReference type="EMBL" id="MTSL01000205">
    <property type="protein sequence ID" value="PJF16879.1"/>
    <property type="molecule type" value="Genomic_DNA"/>
</dbReference>
<proteinExistence type="predicted"/>
<keyword evidence="2" id="KW-1185">Reference proteome</keyword>
<reference evidence="1 2" key="1">
    <citation type="submission" date="2016-10" db="EMBL/GenBank/DDBJ databases">
        <title>The genome of Paramicrosporidium saccamoebae is the missing link in understanding Cryptomycota and Microsporidia evolution.</title>
        <authorList>
            <person name="Quandt C.A."/>
            <person name="Beaudet D."/>
            <person name="Corsaro D."/>
            <person name="Michel R."/>
            <person name="Corradi N."/>
            <person name="James T."/>
        </authorList>
    </citation>
    <scope>NUCLEOTIDE SEQUENCE [LARGE SCALE GENOMIC DNA]</scope>
    <source>
        <strain evidence="1 2">KSL3</strain>
    </source>
</reference>
<dbReference type="Proteomes" id="UP000240830">
    <property type="component" value="Unassembled WGS sequence"/>
</dbReference>
<accession>A0A2H9TGQ6</accession>
<organism evidence="1 2">
    <name type="scientific">Paramicrosporidium saccamoebae</name>
    <dbReference type="NCBI Taxonomy" id="1246581"/>
    <lineage>
        <taxon>Eukaryota</taxon>
        <taxon>Fungi</taxon>
        <taxon>Fungi incertae sedis</taxon>
        <taxon>Cryptomycota</taxon>
        <taxon>Cryptomycota incertae sedis</taxon>
        <taxon>Paramicrosporidium</taxon>
    </lineage>
</organism>
<name>A0A2H9TGQ6_9FUNG</name>